<evidence type="ECO:0000256" key="6">
    <source>
        <dbReference type="ARBA" id="ARBA00023288"/>
    </source>
</evidence>
<dbReference type="GO" id="GO:0009636">
    <property type="term" value="P:response to toxic substance"/>
    <property type="evidence" value="ECO:0007669"/>
    <property type="project" value="InterPro"/>
</dbReference>
<protein>
    <recommendedName>
        <fullName evidence="9">Entericidin A/B family lipoprotein</fullName>
    </recommendedName>
</protein>
<keyword evidence="2" id="KW-1003">Cell membrane</keyword>
<comment type="similarity">
    <text evidence="1">Belongs to the EcnA/EcnB lipoprotein family.</text>
</comment>
<dbReference type="AlphaFoldDB" id="A0A8H9LVK2"/>
<evidence type="ECO:0000313" key="7">
    <source>
        <dbReference type="EMBL" id="GGW22101.1"/>
    </source>
</evidence>
<dbReference type="InterPro" id="IPR012556">
    <property type="entry name" value="Entericidin"/>
</dbReference>
<name>A0A8H9LVK2_9GAMM</name>
<comment type="caution">
    <text evidence="7">The sequence shown here is derived from an EMBL/GenBank/DDBJ whole genome shotgun (WGS) entry which is preliminary data.</text>
</comment>
<keyword evidence="8" id="KW-1185">Reference proteome</keyword>
<dbReference type="EMBL" id="BMXN01000004">
    <property type="protein sequence ID" value="GGW22101.1"/>
    <property type="molecule type" value="Genomic_DNA"/>
</dbReference>
<accession>A0A8H9LVK2</accession>
<keyword evidence="6" id="KW-0449">Lipoprotein</keyword>
<evidence type="ECO:0000256" key="3">
    <source>
        <dbReference type="ARBA" id="ARBA00022729"/>
    </source>
</evidence>
<evidence type="ECO:0000313" key="8">
    <source>
        <dbReference type="Proteomes" id="UP000623776"/>
    </source>
</evidence>
<dbReference type="GO" id="GO:0016020">
    <property type="term" value="C:membrane"/>
    <property type="evidence" value="ECO:0007669"/>
    <property type="project" value="InterPro"/>
</dbReference>
<keyword evidence="3" id="KW-0732">Signal</keyword>
<keyword evidence="5" id="KW-0564">Palmitate</keyword>
<gene>
    <name evidence="7" type="ORF">GCM10007157_10660</name>
</gene>
<evidence type="ECO:0000256" key="4">
    <source>
        <dbReference type="ARBA" id="ARBA00023136"/>
    </source>
</evidence>
<dbReference type="Pfam" id="PF08085">
    <property type="entry name" value="Entericidin"/>
    <property type="match status" value="1"/>
</dbReference>
<organism evidence="7 8">
    <name type="scientific">Vreelandella hamiltonii</name>
    <dbReference type="NCBI Taxonomy" id="502829"/>
    <lineage>
        <taxon>Bacteria</taxon>
        <taxon>Pseudomonadati</taxon>
        <taxon>Pseudomonadota</taxon>
        <taxon>Gammaproteobacteria</taxon>
        <taxon>Oceanospirillales</taxon>
        <taxon>Halomonadaceae</taxon>
        <taxon>Vreelandella</taxon>
    </lineage>
</organism>
<evidence type="ECO:0000256" key="5">
    <source>
        <dbReference type="ARBA" id="ARBA00023139"/>
    </source>
</evidence>
<dbReference type="Proteomes" id="UP000623776">
    <property type="component" value="Unassembled WGS sequence"/>
</dbReference>
<evidence type="ECO:0000256" key="1">
    <source>
        <dbReference type="ARBA" id="ARBA00010296"/>
    </source>
</evidence>
<reference evidence="8" key="1">
    <citation type="journal article" date="2019" name="Int. J. Syst. Evol. Microbiol.">
        <title>The Global Catalogue of Microorganisms (GCM) 10K type strain sequencing project: providing services to taxonomists for standard genome sequencing and annotation.</title>
        <authorList>
            <consortium name="The Broad Institute Genomics Platform"/>
            <consortium name="The Broad Institute Genome Sequencing Center for Infectious Disease"/>
            <person name="Wu L."/>
            <person name="Ma J."/>
        </authorList>
    </citation>
    <scope>NUCLEOTIDE SEQUENCE [LARGE SCALE GENOMIC DNA]</scope>
    <source>
        <strain evidence="8">KCTC 22154</strain>
    </source>
</reference>
<sequence length="51" mass="5423">MGPTEDTLMKRSMLLGILLMSTLLVISGCNTVRGMGQDIERGGAAIQRSAE</sequence>
<evidence type="ECO:0000256" key="2">
    <source>
        <dbReference type="ARBA" id="ARBA00022475"/>
    </source>
</evidence>
<keyword evidence="4" id="KW-0472">Membrane</keyword>
<proteinExistence type="inferred from homology"/>
<evidence type="ECO:0008006" key="9">
    <source>
        <dbReference type="Google" id="ProtNLM"/>
    </source>
</evidence>